<feature type="compositionally biased region" description="Basic and acidic residues" evidence="5">
    <location>
        <begin position="312"/>
        <end position="322"/>
    </location>
</feature>
<organism evidence="7 8">
    <name type="scientific">Solemya pervernicosa gill symbiont</name>
    <dbReference type="NCBI Taxonomy" id="642797"/>
    <lineage>
        <taxon>Bacteria</taxon>
        <taxon>Pseudomonadati</taxon>
        <taxon>Pseudomonadota</taxon>
        <taxon>Gammaproteobacteria</taxon>
        <taxon>sulfur-oxidizing symbionts</taxon>
    </lineage>
</organism>
<dbReference type="PANTHER" id="PTHR24422:SF19">
    <property type="entry name" value="CHEMOTAXIS PROTEIN METHYLTRANSFERASE"/>
    <property type="match status" value="1"/>
</dbReference>
<sequence>MSQQKIESLLKQRIGLNPSSVGSVTIEHAVRKRMSSGGIEDITRYVELVSESQKEFELLIDEVVVPETWFFRSAEAFDSLVRYVRDEWLLQNPGKCCRLLSIPCSSGEEPYSMAMALLGAGVPAGSFHIDAVDVSQHNLHNAKKAIYGNGSFRSQDLKFRDRYFSRNDEHHYRLHRSVSSVVSFHHANLFDTDLMRDAASYQVIFCRNLLIYFDRSTQVRAVSVLRGLLDAEGVLFMGHAETGSFLKGWHPSLRFPLSFAYRKFDDGALSGRKKRLFQPRSLKSQLEPTRSTTAHTKTAVSDAPLPFAGEAPKQRSASEEPLQRAARVATVEVEVNQEISIEQARALADNGDMQAASVCCQQLIDINGSDAEAFYLLATIHQADGDLGGAESLLRKALYLDPGHYEVVVHLATIMERQGDLDASRRFRQRAERLGDRLNSGVSVE</sequence>
<dbReference type="OrthoDB" id="9816309at2"/>
<dbReference type="SMART" id="SM00028">
    <property type="entry name" value="TPR"/>
    <property type="match status" value="2"/>
</dbReference>
<dbReference type="RefSeq" id="WP_078483019.1">
    <property type="nucleotide sequence ID" value="NZ_MPRL01000014.1"/>
</dbReference>
<protein>
    <recommendedName>
        <fullName evidence="6">CheR-type methyltransferase domain-containing protein</fullName>
    </recommendedName>
</protein>
<dbReference type="GO" id="GO:0032259">
    <property type="term" value="P:methylation"/>
    <property type="evidence" value="ECO:0007669"/>
    <property type="project" value="UniProtKB-KW"/>
</dbReference>
<dbReference type="PRINTS" id="PR00996">
    <property type="entry name" value="CHERMTFRASE"/>
</dbReference>
<keyword evidence="8" id="KW-1185">Reference proteome</keyword>
<evidence type="ECO:0000256" key="4">
    <source>
        <dbReference type="PROSITE-ProRule" id="PRU00339"/>
    </source>
</evidence>
<dbReference type="EMBL" id="MPRL01000014">
    <property type="protein sequence ID" value="OOZ41121.1"/>
    <property type="molecule type" value="Genomic_DNA"/>
</dbReference>
<dbReference type="SUPFAM" id="SSF53335">
    <property type="entry name" value="S-adenosyl-L-methionine-dependent methyltransferases"/>
    <property type="match status" value="1"/>
</dbReference>
<dbReference type="InterPro" id="IPR050903">
    <property type="entry name" value="Bact_Chemotaxis_MeTrfase"/>
</dbReference>
<keyword evidence="1" id="KW-0489">Methyltransferase</keyword>
<evidence type="ECO:0000256" key="3">
    <source>
        <dbReference type="ARBA" id="ARBA00022691"/>
    </source>
</evidence>
<gene>
    <name evidence="7" type="ORF">BOW53_05165</name>
</gene>
<feature type="compositionally biased region" description="Polar residues" evidence="5">
    <location>
        <begin position="281"/>
        <end position="299"/>
    </location>
</feature>
<proteinExistence type="predicted"/>
<keyword evidence="4" id="KW-0802">TPR repeat</keyword>
<evidence type="ECO:0000256" key="5">
    <source>
        <dbReference type="SAM" id="MobiDB-lite"/>
    </source>
</evidence>
<dbReference type="InterPro" id="IPR011990">
    <property type="entry name" value="TPR-like_helical_dom_sf"/>
</dbReference>
<accession>A0A1T2L7R2</accession>
<name>A0A1T2L7R2_9GAMM</name>
<feature type="region of interest" description="Disordered" evidence="5">
    <location>
        <begin position="280"/>
        <end position="323"/>
    </location>
</feature>
<evidence type="ECO:0000313" key="8">
    <source>
        <dbReference type="Proteomes" id="UP000191110"/>
    </source>
</evidence>
<dbReference type="InterPro" id="IPR022642">
    <property type="entry name" value="CheR_C"/>
</dbReference>
<evidence type="ECO:0000313" key="7">
    <source>
        <dbReference type="EMBL" id="OOZ41121.1"/>
    </source>
</evidence>
<dbReference type="Proteomes" id="UP000191110">
    <property type="component" value="Unassembled WGS sequence"/>
</dbReference>
<dbReference type="Pfam" id="PF01739">
    <property type="entry name" value="CheR"/>
    <property type="match status" value="1"/>
</dbReference>
<comment type="caution">
    <text evidence="7">The sequence shown here is derived from an EMBL/GenBank/DDBJ whole genome shotgun (WGS) entry which is preliminary data.</text>
</comment>
<dbReference type="PANTHER" id="PTHR24422">
    <property type="entry name" value="CHEMOTAXIS PROTEIN METHYLTRANSFERASE"/>
    <property type="match status" value="1"/>
</dbReference>
<dbReference type="InterPro" id="IPR019734">
    <property type="entry name" value="TPR_rpt"/>
</dbReference>
<reference evidence="7 8" key="1">
    <citation type="submission" date="2016-11" db="EMBL/GenBank/DDBJ databases">
        <title>Mixed transmission modes and dynamic genome evolution in an obligate animal-bacterial symbiosis.</title>
        <authorList>
            <person name="Russell S.L."/>
            <person name="Corbett-Detig R.B."/>
            <person name="Cavanaugh C.M."/>
        </authorList>
    </citation>
    <scope>NUCLEOTIDE SEQUENCE [LARGE SCALE GENOMIC DNA]</scope>
    <source>
        <strain evidence="7">Sveles-Q1</strain>
    </source>
</reference>
<dbReference type="Pfam" id="PF14559">
    <property type="entry name" value="TPR_19"/>
    <property type="match status" value="1"/>
</dbReference>
<dbReference type="GO" id="GO:0008757">
    <property type="term" value="F:S-adenosylmethionine-dependent methyltransferase activity"/>
    <property type="evidence" value="ECO:0007669"/>
    <property type="project" value="InterPro"/>
</dbReference>
<dbReference type="PROSITE" id="PS50005">
    <property type="entry name" value="TPR"/>
    <property type="match status" value="1"/>
</dbReference>
<dbReference type="AlphaFoldDB" id="A0A1T2L7R2"/>
<keyword evidence="3" id="KW-0949">S-adenosyl-L-methionine</keyword>
<dbReference type="Gene3D" id="3.40.50.150">
    <property type="entry name" value="Vaccinia Virus protein VP39"/>
    <property type="match status" value="1"/>
</dbReference>
<dbReference type="SMART" id="SM00138">
    <property type="entry name" value="MeTrc"/>
    <property type="match status" value="1"/>
</dbReference>
<feature type="repeat" description="TPR" evidence="4">
    <location>
        <begin position="371"/>
        <end position="404"/>
    </location>
</feature>
<evidence type="ECO:0000259" key="6">
    <source>
        <dbReference type="PROSITE" id="PS50123"/>
    </source>
</evidence>
<dbReference type="PROSITE" id="PS50123">
    <property type="entry name" value="CHER"/>
    <property type="match status" value="1"/>
</dbReference>
<evidence type="ECO:0000256" key="2">
    <source>
        <dbReference type="ARBA" id="ARBA00022679"/>
    </source>
</evidence>
<dbReference type="InterPro" id="IPR029063">
    <property type="entry name" value="SAM-dependent_MTases_sf"/>
</dbReference>
<keyword evidence="2" id="KW-0808">Transferase</keyword>
<evidence type="ECO:0000256" key="1">
    <source>
        <dbReference type="ARBA" id="ARBA00022603"/>
    </source>
</evidence>
<dbReference type="InterPro" id="IPR000780">
    <property type="entry name" value="CheR_MeTrfase"/>
</dbReference>
<dbReference type="SUPFAM" id="SSF48452">
    <property type="entry name" value="TPR-like"/>
    <property type="match status" value="1"/>
</dbReference>
<dbReference type="Gene3D" id="1.25.40.10">
    <property type="entry name" value="Tetratricopeptide repeat domain"/>
    <property type="match status" value="1"/>
</dbReference>
<feature type="domain" description="CheR-type methyltransferase" evidence="6">
    <location>
        <begin position="1"/>
        <end position="242"/>
    </location>
</feature>